<evidence type="ECO:0000313" key="2">
    <source>
        <dbReference type="Proteomes" id="UP000664795"/>
    </source>
</evidence>
<keyword evidence="2" id="KW-1185">Reference proteome</keyword>
<protein>
    <submittedName>
        <fullName evidence="1">HEAT repeat domain-containing protein</fullName>
    </submittedName>
</protein>
<sequence length="165" mass="18418">MSDSINNVFYGLSNPEQIIDKIDELDSANDMSFADDVKTLLATTSDDNVRNAAVLLLADWKIDTAVPIIIKLLNDEATKHSRGTLIYALQFFDATDILPTIATQIGIGNFEVKENALQFFIDLPDQLDQSIINKSLSILENFANKDKYIYDAIDILNEITENNNS</sequence>
<dbReference type="InterPro" id="IPR011989">
    <property type="entry name" value="ARM-like"/>
</dbReference>
<dbReference type="Gene3D" id="1.25.10.10">
    <property type="entry name" value="Leucine-rich Repeat Variant"/>
    <property type="match status" value="1"/>
</dbReference>
<dbReference type="InterPro" id="IPR016024">
    <property type="entry name" value="ARM-type_fold"/>
</dbReference>
<dbReference type="RefSeq" id="WP_207334472.1">
    <property type="nucleotide sequence ID" value="NZ_JAFMYU010000003.1"/>
</dbReference>
<dbReference type="SUPFAM" id="SSF48371">
    <property type="entry name" value="ARM repeat"/>
    <property type="match status" value="1"/>
</dbReference>
<comment type="caution">
    <text evidence="1">The sequence shown here is derived from an EMBL/GenBank/DDBJ whole genome shotgun (WGS) entry which is preliminary data.</text>
</comment>
<dbReference type="EMBL" id="JAFMYU010000003">
    <property type="protein sequence ID" value="MBO0930514.1"/>
    <property type="molecule type" value="Genomic_DNA"/>
</dbReference>
<name>A0A939G1X2_9BACT</name>
<dbReference type="Proteomes" id="UP000664795">
    <property type="component" value="Unassembled WGS sequence"/>
</dbReference>
<dbReference type="AlphaFoldDB" id="A0A939G1X2"/>
<accession>A0A939G1X2</accession>
<reference evidence="1 2" key="1">
    <citation type="submission" date="2021-03" db="EMBL/GenBank/DDBJ databases">
        <title>Fibrella sp. HMF5036 genome sequencing and assembly.</title>
        <authorList>
            <person name="Kang H."/>
            <person name="Kim H."/>
            <person name="Bae S."/>
            <person name="Joh K."/>
        </authorList>
    </citation>
    <scope>NUCLEOTIDE SEQUENCE [LARGE SCALE GENOMIC DNA]</scope>
    <source>
        <strain evidence="1 2">HMF5036</strain>
    </source>
</reference>
<gene>
    <name evidence="1" type="ORF">J2I48_05885</name>
</gene>
<evidence type="ECO:0000313" key="1">
    <source>
        <dbReference type="EMBL" id="MBO0930514.1"/>
    </source>
</evidence>
<proteinExistence type="predicted"/>
<organism evidence="1 2">
    <name type="scientific">Fibrella aquatilis</name>
    <dbReference type="NCBI Taxonomy" id="2817059"/>
    <lineage>
        <taxon>Bacteria</taxon>
        <taxon>Pseudomonadati</taxon>
        <taxon>Bacteroidota</taxon>
        <taxon>Cytophagia</taxon>
        <taxon>Cytophagales</taxon>
        <taxon>Spirosomataceae</taxon>
        <taxon>Fibrella</taxon>
    </lineage>
</organism>